<protein>
    <submittedName>
        <fullName evidence="2">Uncharacterized protein</fullName>
    </submittedName>
</protein>
<dbReference type="Proteomes" id="UP001501867">
    <property type="component" value="Unassembled WGS sequence"/>
</dbReference>
<proteinExistence type="predicted"/>
<gene>
    <name evidence="2" type="ORF">GCM10010302_74910</name>
</gene>
<organism evidence="2 3">
    <name type="scientific">Streptomyces polychromogenes</name>
    <dbReference type="NCBI Taxonomy" id="67342"/>
    <lineage>
        <taxon>Bacteria</taxon>
        <taxon>Bacillati</taxon>
        <taxon>Actinomycetota</taxon>
        <taxon>Actinomycetes</taxon>
        <taxon>Kitasatosporales</taxon>
        <taxon>Streptomycetaceae</taxon>
        <taxon>Streptomyces</taxon>
    </lineage>
</organism>
<dbReference type="EMBL" id="BAAABV010000036">
    <property type="protein sequence ID" value="GAA0324793.1"/>
    <property type="molecule type" value="Genomic_DNA"/>
</dbReference>
<accession>A0ABP3FTU3</accession>
<evidence type="ECO:0000313" key="3">
    <source>
        <dbReference type="Proteomes" id="UP001501867"/>
    </source>
</evidence>
<evidence type="ECO:0000256" key="1">
    <source>
        <dbReference type="SAM" id="MobiDB-lite"/>
    </source>
</evidence>
<feature type="region of interest" description="Disordered" evidence="1">
    <location>
        <begin position="25"/>
        <end position="79"/>
    </location>
</feature>
<name>A0ABP3FTU3_9ACTN</name>
<sequence length="134" mass="13403">MREAVQVDDGGEPVVLAGRLECGGAAHGVAGHRDPAGVQPPGQRVGGPARPPAALTARQPGEDEAEVGGPDRRPAGRQLRVLVRVSGGVGRGGDRPAVGEDDGGRVVRVVEGRDHVAVTGQFLGPGGVLGAHPA</sequence>
<keyword evidence="3" id="KW-1185">Reference proteome</keyword>
<evidence type="ECO:0000313" key="2">
    <source>
        <dbReference type="EMBL" id="GAA0324793.1"/>
    </source>
</evidence>
<comment type="caution">
    <text evidence="2">The sequence shown here is derived from an EMBL/GenBank/DDBJ whole genome shotgun (WGS) entry which is preliminary data.</text>
</comment>
<reference evidence="3" key="1">
    <citation type="journal article" date="2019" name="Int. J. Syst. Evol. Microbiol.">
        <title>The Global Catalogue of Microorganisms (GCM) 10K type strain sequencing project: providing services to taxonomists for standard genome sequencing and annotation.</title>
        <authorList>
            <consortium name="The Broad Institute Genomics Platform"/>
            <consortium name="The Broad Institute Genome Sequencing Center for Infectious Disease"/>
            <person name="Wu L."/>
            <person name="Ma J."/>
        </authorList>
    </citation>
    <scope>NUCLEOTIDE SEQUENCE [LARGE SCALE GENOMIC DNA]</scope>
    <source>
        <strain evidence="3">JCM 4505</strain>
    </source>
</reference>
<feature type="compositionally biased region" description="Low complexity" evidence="1">
    <location>
        <begin position="36"/>
        <end position="54"/>
    </location>
</feature>